<dbReference type="EMBL" id="CADCTU010000540">
    <property type="protein sequence ID" value="CAA9328776.1"/>
    <property type="molecule type" value="Genomic_DNA"/>
</dbReference>
<proteinExistence type="predicted"/>
<reference evidence="1" key="1">
    <citation type="submission" date="2020-02" db="EMBL/GenBank/DDBJ databases">
        <authorList>
            <person name="Meier V. D."/>
        </authorList>
    </citation>
    <scope>NUCLEOTIDE SEQUENCE</scope>
    <source>
        <strain evidence="1">AVDCRST_MAG11</strain>
    </source>
</reference>
<accession>A0A6J4LBG3</accession>
<name>A0A6J4LBG3_9BACT</name>
<gene>
    <name evidence="1" type="ORF">AVDCRST_MAG11-2377</name>
</gene>
<evidence type="ECO:0000313" key="1">
    <source>
        <dbReference type="EMBL" id="CAA9328776.1"/>
    </source>
</evidence>
<dbReference type="AlphaFoldDB" id="A0A6J4LBG3"/>
<organism evidence="1">
    <name type="scientific">uncultured Gemmatimonadaceae bacterium</name>
    <dbReference type="NCBI Taxonomy" id="246130"/>
    <lineage>
        <taxon>Bacteria</taxon>
        <taxon>Pseudomonadati</taxon>
        <taxon>Gemmatimonadota</taxon>
        <taxon>Gemmatimonadia</taxon>
        <taxon>Gemmatimonadales</taxon>
        <taxon>Gemmatimonadaceae</taxon>
        <taxon>environmental samples</taxon>
    </lineage>
</organism>
<sequence>QEGANVAVFPAAGAFRRAGFVWDDNTERLLRGTALLVDEPLGDGHVVLFANEPMFRGWWRALDKLVMNAVLLGPTF</sequence>
<protein>
    <submittedName>
        <fullName evidence="1">Uncharacterized protein</fullName>
    </submittedName>
</protein>
<feature type="non-terminal residue" evidence="1">
    <location>
        <position position="1"/>
    </location>
</feature>